<dbReference type="SUPFAM" id="SSF69572">
    <property type="entry name" value="Activating enzymes of the ubiquitin-like proteins"/>
    <property type="match status" value="1"/>
</dbReference>
<dbReference type="GO" id="GO:0019781">
    <property type="term" value="F:NEDD8 activating enzyme activity"/>
    <property type="evidence" value="ECO:0007669"/>
    <property type="project" value="UniProtKB-UniRule"/>
</dbReference>
<evidence type="ECO:0000313" key="7">
    <source>
        <dbReference type="EMBL" id="WVN89131.1"/>
    </source>
</evidence>
<dbReference type="GO" id="GO:0045116">
    <property type="term" value="P:protein neddylation"/>
    <property type="evidence" value="ECO:0007669"/>
    <property type="project" value="UniProtKB-UniRule"/>
</dbReference>
<evidence type="ECO:0000256" key="1">
    <source>
        <dbReference type="ARBA" id="ARBA00005032"/>
    </source>
</evidence>
<evidence type="ECO:0000313" key="8">
    <source>
        <dbReference type="Proteomes" id="UP000094043"/>
    </source>
</evidence>
<gene>
    <name evidence="7" type="ORF">L203_104347</name>
</gene>
<dbReference type="PANTHER" id="PTHR10953:SF29">
    <property type="entry name" value="NEDD8-ACTIVATING ENZYME E1 REGULATORY SUBUNIT"/>
    <property type="match status" value="1"/>
</dbReference>
<organism evidence="7 8">
    <name type="scientific">Cryptococcus depauperatus CBS 7841</name>
    <dbReference type="NCBI Taxonomy" id="1295531"/>
    <lineage>
        <taxon>Eukaryota</taxon>
        <taxon>Fungi</taxon>
        <taxon>Dikarya</taxon>
        <taxon>Basidiomycota</taxon>
        <taxon>Agaricomycotina</taxon>
        <taxon>Tremellomycetes</taxon>
        <taxon>Tremellales</taxon>
        <taxon>Cryptococcaceae</taxon>
        <taxon>Cryptococcus</taxon>
    </lineage>
</organism>
<dbReference type="InterPro" id="IPR035985">
    <property type="entry name" value="Ubiquitin-activating_enz"/>
</dbReference>
<dbReference type="KEGG" id="cdep:91088557"/>
<evidence type="ECO:0000259" key="6">
    <source>
        <dbReference type="Pfam" id="PF00899"/>
    </source>
</evidence>
<feature type="region of interest" description="Disordered" evidence="5">
    <location>
        <begin position="1"/>
        <end position="23"/>
    </location>
</feature>
<dbReference type="InterPro" id="IPR030667">
    <property type="entry name" value="APP-BP1"/>
</dbReference>
<feature type="domain" description="THIF-type NAD/FAD binding fold" evidence="6">
    <location>
        <begin position="47"/>
        <end position="563"/>
    </location>
</feature>
<dbReference type="InterPro" id="IPR045886">
    <property type="entry name" value="ThiF/MoeB/HesA"/>
</dbReference>
<dbReference type="PANTHER" id="PTHR10953">
    <property type="entry name" value="UBIQUITIN-ACTIVATING ENZYME E1"/>
    <property type="match status" value="1"/>
</dbReference>
<dbReference type="Gene3D" id="3.40.50.720">
    <property type="entry name" value="NAD(P)-binding Rossmann-like Domain"/>
    <property type="match status" value="2"/>
</dbReference>
<sequence>MPASSSSSFEQRPSKITKMDDSIDVTDAVTGTAPVPSYRPDAKTRRYDRQLRLWASAGQRSLEQARVLLVGCDAAGSQTLKNLVLPGISHFTILASQIVKAQDVATSFFLHPNSIGLNIAQESVKYLSELNPAVEGAARCDDPAELLITDPQFFLNFTLVILSNVDPDLELQIANLLWKTSEVASNLDIPLISIRSSGFASRMQIQFWEHTIVDSHPDTTHTLRLNQPFSTLEEHARSLNFAVMDTMEHSHIPWVVLLVRAACIWKDSHDGKLPETSEEKSQFKEQLIAEKAKGDEENYEEALSQAYRVWNSCDVSWDIKQLLEEDNIKNISSNSKNLHILLHTLAQYLIPAPHLPPTSPSLPDMHSSTVSYVALQNLYKAQFQTDLTRFKALLNENLRKIGLSEDSIPDDEVQGFVKNVGGVGIVRGTALKESKENSDGLLSEITTFDEKMDTATCLSMFLALLAGERFFLEKRRWPGTASTKELEKDNHEIGKIVKSFLPQFLGLPDIVSESIAEVNRGGYATIPTTAAFVGGVAAQEAIKLVTNQYIPLNNTIVFNLVKSESAKFKF</sequence>
<comment type="pathway">
    <text evidence="1 4">Protein modification; protein neddylation.</text>
</comment>
<reference evidence="7" key="3">
    <citation type="submission" date="2024-01" db="EMBL/GenBank/DDBJ databases">
        <authorList>
            <person name="Coelho M.A."/>
            <person name="David-Palma M."/>
            <person name="Shea T."/>
            <person name="Sun S."/>
            <person name="Cuomo C.A."/>
            <person name="Heitman J."/>
        </authorList>
    </citation>
    <scope>NUCLEOTIDE SEQUENCE</scope>
    <source>
        <strain evidence="7">CBS 7841</strain>
    </source>
</reference>
<comment type="function">
    <text evidence="4">Regulatory subunit of the dimeric UBA3-ULA1 E1 enzyme.</text>
</comment>
<dbReference type="GO" id="GO:0005737">
    <property type="term" value="C:cytoplasm"/>
    <property type="evidence" value="ECO:0007669"/>
    <property type="project" value="TreeGrafter"/>
</dbReference>
<dbReference type="RefSeq" id="XP_066069831.1">
    <property type="nucleotide sequence ID" value="XM_066213734.1"/>
</dbReference>
<dbReference type="Proteomes" id="UP000094043">
    <property type="component" value="Chromosome 5"/>
</dbReference>
<evidence type="ECO:0000256" key="4">
    <source>
        <dbReference type="PIRNR" id="PIRNR039099"/>
    </source>
</evidence>
<keyword evidence="8" id="KW-1185">Reference proteome</keyword>
<evidence type="ECO:0000256" key="5">
    <source>
        <dbReference type="SAM" id="MobiDB-lite"/>
    </source>
</evidence>
<name>A0AAJ8M313_9TREE</name>
<dbReference type="PIRSF" id="PIRSF039099">
    <property type="entry name" value="APP-BP1"/>
    <property type="match status" value="1"/>
</dbReference>
<protein>
    <recommendedName>
        <fullName evidence="4">NEDD8-activating enzyme E1 regulatory subunit</fullName>
    </recommendedName>
</protein>
<evidence type="ECO:0000256" key="2">
    <source>
        <dbReference type="ARBA" id="ARBA00006868"/>
    </source>
</evidence>
<proteinExistence type="inferred from homology"/>
<evidence type="ECO:0000256" key="3">
    <source>
        <dbReference type="ARBA" id="ARBA00022786"/>
    </source>
</evidence>
<reference evidence="7" key="1">
    <citation type="submission" date="2016-06" db="EMBL/GenBank/DDBJ databases">
        <authorList>
            <person name="Cuomo C."/>
            <person name="Litvintseva A."/>
            <person name="Heitman J."/>
            <person name="Chen Y."/>
            <person name="Sun S."/>
            <person name="Springer D."/>
            <person name="Dromer F."/>
            <person name="Young S."/>
            <person name="Zeng Q."/>
            <person name="Chapman S."/>
            <person name="Gujja S."/>
            <person name="Saif S."/>
            <person name="Birren B."/>
        </authorList>
    </citation>
    <scope>NUCLEOTIDE SEQUENCE</scope>
    <source>
        <strain evidence="7">CBS 7841</strain>
    </source>
</reference>
<comment type="similarity">
    <text evidence="2 4">Belongs to the ubiquitin-activating E1 family. ULA1 subfamily.</text>
</comment>
<reference evidence="7" key="2">
    <citation type="journal article" date="2022" name="Elife">
        <title>Obligate sexual reproduction of a homothallic fungus closely related to the Cryptococcus pathogenic species complex.</title>
        <authorList>
            <person name="Passer A.R."/>
            <person name="Clancey S.A."/>
            <person name="Shea T."/>
            <person name="David-Palma M."/>
            <person name="Averette A.F."/>
            <person name="Boekhout T."/>
            <person name="Porcel B.M."/>
            <person name="Nowrousian M."/>
            <person name="Cuomo C.A."/>
            <person name="Sun S."/>
            <person name="Heitman J."/>
            <person name="Coelho M.A."/>
        </authorList>
    </citation>
    <scope>NUCLEOTIDE SEQUENCE</scope>
    <source>
        <strain evidence="7">CBS 7841</strain>
    </source>
</reference>
<dbReference type="AlphaFoldDB" id="A0AAJ8M313"/>
<dbReference type="InterPro" id="IPR000594">
    <property type="entry name" value="ThiF_NAD_FAD-bd"/>
</dbReference>
<keyword evidence="3 4" id="KW-0833">Ubl conjugation pathway</keyword>
<dbReference type="Pfam" id="PF00899">
    <property type="entry name" value="ThiF"/>
    <property type="match status" value="1"/>
</dbReference>
<dbReference type="GeneID" id="91088557"/>
<feature type="compositionally biased region" description="Polar residues" evidence="5">
    <location>
        <begin position="1"/>
        <end position="11"/>
    </location>
</feature>
<dbReference type="EMBL" id="CP143788">
    <property type="protein sequence ID" value="WVN89131.1"/>
    <property type="molecule type" value="Genomic_DNA"/>
</dbReference>
<accession>A0AAJ8M313</accession>